<dbReference type="EMBL" id="JAYKBW010000011">
    <property type="protein sequence ID" value="MEB3075625.1"/>
    <property type="molecule type" value="Genomic_DNA"/>
</dbReference>
<dbReference type="PANTHER" id="PTHR30189:SF1">
    <property type="entry name" value="LPS-ASSEMBLY PROTEIN LPTD"/>
    <property type="match status" value="1"/>
</dbReference>
<dbReference type="InterPro" id="IPR050218">
    <property type="entry name" value="LptD"/>
</dbReference>
<protein>
    <submittedName>
        <fullName evidence="4">LPS assembly protein LptD</fullName>
    </submittedName>
</protein>
<feature type="chain" id="PRO_5047298806" evidence="2">
    <location>
        <begin position="23"/>
        <end position="915"/>
    </location>
</feature>
<evidence type="ECO:0000256" key="2">
    <source>
        <dbReference type="SAM" id="SignalP"/>
    </source>
</evidence>
<reference evidence="4 5" key="1">
    <citation type="submission" date="2023-12" db="EMBL/GenBank/DDBJ databases">
        <title>Genomic sequences of Capnocytophaga and Parvimonas strains.</title>
        <authorList>
            <person name="Watt R.M."/>
            <person name="Wang M."/>
            <person name="Yang T."/>
            <person name="Tong W.M."/>
        </authorList>
    </citation>
    <scope>NUCLEOTIDE SEQUENCE [LARGE SCALE GENOMIC DNA]</scope>
    <source>
        <strain evidence="4 5">CCUG 13096</strain>
    </source>
</reference>
<dbReference type="Proteomes" id="UP001311730">
    <property type="component" value="Unassembled WGS sequence"/>
</dbReference>
<organism evidence="4 5">
    <name type="scientific">Capnocytophaga gingivalis</name>
    <dbReference type="NCBI Taxonomy" id="1017"/>
    <lineage>
        <taxon>Bacteria</taxon>
        <taxon>Pseudomonadati</taxon>
        <taxon>Bacteroidota</taxon>
        <taxon>Flavobacteriia</taxon>
        <taxon>Flavobacteriales</taxon>
        <taxon>Flavobacteriaceae</taxon>
        <taxon>Capnocytophaga</taxon>
    </lineage>
</organism>
<name>A0ABU5Z9I7_9FLAO</name>
<keyword evidence="2" id="KW-0732">Signal</keyword>
<feature type="compositionally biased region" description="Basic and acidic residues" evidence="1">
    <location>
        <begin position="783"/>
        <end position="798"/>
    </location>
</feature>
<proteinExistence type="predicted"/>
<dbReference type="PANTHER" id="PTHR30189">
    <property type="entry name" value="LPS-ASSEMBLY PROTEIN"/>
    <property type="match status" value="1"/>
</dbReference>
<gene>
    <name evidence="4" type="ORF">VJJ08_09995</name>
</gene>
<sequence length="915" mass="104027">MQIYKKYTLFLSLIACFIGLSAQQELKMSRAGHTLVDTIFSSLDTVIRPSDSLAKPRSRKKDTLSVSSKTDTLTKPLSKVADTLKVDSLRKSPTMLTDVVRYHAKDCVVISKPLNRVLLYDESQITYEDTDLKAGISVIDYQKREAYAGRIKDSLGELVQAPVFKQADQVIEPDSIRFNYVTKKAIIRNAYTTQDENKIRAQIIKKENDSTYFFKEGMITTAEDLTDPDYYIRLRKAKFVPKKKIVAGFSNMYISNVPTPIALPFAYYPMVESRTSGLLFPTFGEVSDRGYYVQNGGYYFVLSDYLDLALTGDYYTNGSYGLRGASTYRKRYKYSGNLSVRYENLIYSQRGFPDYSRSSIYNIQWSHSQDTKSSPLSTFSSSVNLGSSTYYRNSYNQENSSNFLNNTLSSSISYSRTFPAYPSVNLSLTASHSQNTNTQSIQMTLPALRVSMERIYPFVKRGMSKKGLIQNINFNYSLQGDNRYSTTDREFFSQTMFAKGQTGFRHSIPVSTNFKLLKFVSVSLNSSINETWQFKTIKYRDYDELTNKTTKDTINGFDRYMTYNFGAGLGTTIYGTFDFGKDKKIQAIRHVMRPSVSYGYTPSFDKYYEYYIADAFGTKREYSRFEGGLYGSPGLNKSSSLSFSLSNTFEAKVREKGKDSLEAAKPKKVMLLNSLNFSSGYDIITKRFSPLNMTGGTQFFDNKLGLNFGATFNPYAIDINGTQMDKFNINNGGSLFRLTNANMTLNYAFSSKNFKKGRNTDNTASGGRADDLFGSAMNTDLSKPMKEEDPKDKEKEEKQRLFSASMPWDLTLAYSLSYSNTNRNPMISSNSLMVSGNIDLTPKFRVGMSSGYDFKDKGVTYTQFRFERDLNSFRMSFSFSPFGYRNSWNFFIGIKASMLSDLKWEKNKPADRVLN</sequence>
<dbReference type="RefSeq" id="WP_323983797.1">
    <property type="nucleotide sequence ID" value="NZ_JAYKBW010000011.1"/>
</dbReference>
<evidence type="ECO:0000313" key="4">
    <source>
        <dbReference type="EMBL" id="MEB3075625.1"/>
    </source>
</evidence>
<feature type="domain" description="LPS-assembly protein LptD central" evidence="3">
    <location>
        <begin position="245"/>
        <end position="715"/>
    </location>
</feature>
<dbReference type="Pfam" id="PF19838">
    <property type="entry name" value="LptD_2"/>
    <property type="match status" value="1"/>
</dbReference>
<feature type="region of interest" description="Disordered" evidence="1">
    <location>
        <begin position="758"/>
        <end position="798"/>
    </location>
</feature>
<accession>A0ABU5Z9I7</accession>
<comment type="caution">
    <text evidence="4">The sequence shown here is derived from an EMBL/GenBank/DDBJ whole genome shotgun (WGS) entry which is preliminary data.</text>
</comment>
<evidence type="ECO:0000313" key="5">
    <source>
        <dbReference type="Proteomes" id="UP001311730"/>
    </source>
</evidence>
<evidence type="ECO:0000256" key="1">
    <source>
        <dbReference type="SAM" id="MobiDB-lite"/>
    </source>
</evidence>
<dbReference type="InterPro" id="IPR045659">
    <property type="entry name" value="LptD_2"/>
</dbReference>
<evidence type="ECO:0000259" key="3">
    <source>
        <dbReference type="Pfam" id="PF19838"/>
    </source>
</evidence>
<feature type="signal peptide" evidence="2">
    <location>
        <begin position="1"/>
        <end position="22"/>
    </location>
</feature>
<keyword evidence="5" id="KW-1185">Reference proteome</keyword>